<evidence type="ECO:0000313" key="10">
    <source>
        <dbReference type="Proteomes" id="UP001153712"/>
    </source>
</evidence>
<evidence type="ECO:0000313" key="9">
    <source>
        <dbReference type="EMBL" id="CAG9854111.1"/>
    </source>
</evidence>
<evidence type="ECO:0000256" key="2">
    <source>
        <dbReference type="ARBA" id="ARBA00007102"/>
    </source>
</evidence>
<dbReference type="PANTHER" id="PTHR13334">
    <property type="entry name" value="MITOCHONDRIAL 28S RIBOSOMAL PROTEIN S10"/>
    <property type="match status" value="1"/>
</dbReference>
<sequence>MSYLRQILFRSPGTLSNVVRHLCTQNVAKVEATQEELDKLYKFVELELRGNDPAVLKSFCKFAVTTGNHLDINTKSWTLRKPNHERYTVLKCIHVKKKHRVQYEYRTYYSFVQYKYLTGSTADTVLEYLERNLPEGVALKATKVEVQAIPEYLVPPESDKQSNTTVDT</sequence>
<evidence type="ECO:0000256" key="6">
    <source>
        <dbReference type="ARBA" id="ARBA00035261"/>
    </source>
</evidence>
<dbReference type="GO" id="GO:0005763">
    <property type="term" value="C:mitochondrial small ribosomal subunit"/>
    <property type="evidence" value="ECO:0007669"/>
    <property type="project" value="InterPro"/>
</dbReference>
<comment type="subcellular location">
    <subcellularLocation>
        <location evidence="1">Mitochondrion</location>
    </subcellularLocation>
</comment>
<evidence type="ECO:0000256" key="1">
    <source>
        <dbReference type="ARBA" id="ARBA00004173"/>
    </source>
</evidence>
<dbReference type="SUPFAM" id="SSF54999">
    <property type="entry name" value="Ribosomal protein S10"/>
    <property type="match status" value="1"/>
</dbReference>
<dbReference type="OrthoDB" id="366214at2759"/>
<gene>
    <name evidence="9" type="ORF">PHYEVI_LOCUS576</name>
</gene>
<dbReference type="InterPro" id="IPR036838">
    <property type="entry name" value="Ribosomal_uS10_dom_sf"/>
</dbReference>
<keyword evidence="5" id="KW-0687">Ribonucleoprotein</keyword>
<name>A0A9N9TE83_PHYSR</name>
<dbReference type="PANTHER" id="PTHR13334:SF4">
    <property type="entry name" value="SMALL RIBOSOMAL SUBUNIT PROTEIN US10M"/>
    <property type="match status" value="1"/>
</dbReference>
<keyword evidence="3" id="KW-0689">Ribosomal protein</keyword>
<comment type="similarity">
    <text evidence="2">Belongs to the universal ribosomal protein uS10 family.</text>
</comment>
<evidence type="ECO:0000256" key="3">
    <source>
        <dbReference type="ARBA" id="ARBA00022980"/>
    </source>
</evidence>
<organism evidence="9 10">
    <name type="scientific">Phyllotreta striolata</name>
    <name type="common">Striped flea beetle</name>
    <name type="synonym">Crioceris striolata</name>
    <dbReference type="NCBI Taxonomy" id="444603"/>
    <lineage>
        <taxon>Eukaryota</taxon>
        <taxon>Metazoa</taxon>
        <taxon>Ecdysozoa</taxon>
        <taxon>Arthropoda</taxon>
        <taxon>Hexapoda</taxon>
        <taxon>Insecta</taxon>
        <taxon>Pterygota</taxon>
        <taxon>Neoptera</taxon>
        <taxon>Endopterygota</taxon>
        <taxon>Coleoptera</taxon>
        <taxon>Polyphaga</taxon>
        <taxon>Cucujiformia</taxon>
        <taxon>Chrysomeloidea</taxon>
        <taxon>Chrysomelidae</taxon>
        <taxon>Galerucinae</taxon>
        <taxon>Alticini</taxon>
        <taxon>Phyllotreta</taxon>
    </lineage>
</organism>
<dbReference type="Gene3D" id="3.30.70.600">
    <property type="entry name" value="Ribosomal protein S10 domain"/>
    <property type="match status" value="1"/>
</dbReference>
<evidence type="ECO:0000256" key="5">
    <source>
        <dbReference type="ARBA" id="ARBA00023274"/>
    </source>
</evidence>
<dbReference type="Pfam" id="PF00338">
    <property type="entry name" value="Ribosomal_S10"/>
    <property type="match status" value="1"/>
</dbReference>
<evidence type="ECO:0000259" key="8">
    <source>
        <dbReference type="SMART" id="SM01403"/>
    </source>
</evidence>
<evidence type="ECO:0000256" key="7">
    <source>
        <dbReference type="ARBA" id="ARBA00035544"/>
    </source>
</evidence>
<dbReference type="InterPro" id="IPR040055">
    <property type="entry name" value="Ribosomal_uS10m"/>
</dbReference>
<keyword evidence="4" id="KW-0496">Mitochondrion</keyword>
<keyword evidence="10" id="KW-1185">Reference proteome</keyword>
<proteinExistence type="inferred from homology"/>
<evidence type="ECO:0000256" key="4">
    <source>
        <dbReference type="ARBA" id="ARBA00023128"/>
    </source>
</evidence>
<dbReference type="EMBL" id="OU900094">
    <property type="protein sequence ID" value="CAG9854111.1"/>
    <property type="molecule type" value="Genomic_DNA"/>
</dbReference>
<feature type="domain" description="Small ribosomal subunit protein uS10" evidence="8">
    <location>
        <begin position="45"/>
        <end position="142"/>
    </location>
</feature>
<reference evidence="9" key="1">
    <citation type="submission" date="2022-01" db="EMBL/GenBank/DDBJ databases">
        <authorList>
            <person name="King R."/>
        </authorList>
    </citation>
    <scope>NUCLEOTIDE SEQUENCE</scope>
</reference>
<dbReference type="InterPro" id="IPR027486">
    <property type="entry name" value="Ribosomal_uS10_dom"/>
</dbReference>
<protein>
    <recommendedName>
        <fullName evidence="6">Small ribosomal subunit protein uS10m</fullName>
    </recommendedName>
    <alternativeName>
        <fullName evidence="7">28S ribosomal protein S10, mitochondrial</fullName>
    </alternativeName>
</protein>
<dbReference type="SMART" id="SM01403">
    <property type="entry name" value="Ribosomal_S10"/>
    <property type="match status" value="1"/>
</dbReference>
<dbReference type="Proteomes" id="UP001153712">
    <property type="component" value="Chromosome 1"/>
</dbReference>
<dbReference type="AlphaFoldDB" id="A0A9N9TE83"/>
<accession>A0A9N9TE83</accession>